<feature type="region of interest" description="Disordered" evidence="1">
    <location>
        <begin position="1"/>
        <end position="22"/>
    </location>
</feature>
<protein>
    <submittedName>
        <fullName evidence="2">Uncharacterized protein</fullName>
    </submittedName>
</protein>
<evidence type="ECO:0000313" key="2">
    <source>
        <dbReference type="EMBL" id="MCI52320.1"/>
    </source>
</evidence>
<comment type="caution">
    <text evidence="2">The sequence shown here is derived from an EMBL/GenBank/DDBJ whole genome shotgun (WGS) entry which is preliminary data.</text>
</comment>
<keyword evidence="3" id="KW-1185">Reference proteome</keyword>
<evidence type="ECO:0000313" key="3">
    <source>
        <dbReference type="Proteomes" id="UP000265520"/>
    </source>
</evidence>
<reference evidence="2 3" key="1">
    <citation type="journal article" date="2018" name="Front. Plant Sci.">
        <title>Red Clover (Trifolium pratense) and Zigzag Clover (T. medium) - A Picture of Genomic Similarities and Differences.</title>
        <authorList>
            <person name="Dluhosova J."/>
            <person name="Istvanek J."/>
            <person name="Nedelnik J."/>
            <person name="Repkova J."/>
        </authorList>
    </citation>
    <scope>NUCLEOTIDE SEQUENCE [LARGE SCALE GENOMIC DNA]</scope>
    <source>
        <strain evidence="3">cv. 10/8</strain>
        <tissue evidence="2">Leaf</tissue>
    </source>
</reference>
<sequence>MLCCQASLASPSESQRATAESFQSPDEAWRGLASLVSLSEL</sequence>
<proteinExistence type="predicted"/>
<dbReference type="Proteomes" id="UP000265520">
    <property type="component" value="Unassembled WGS sequence"/>
</dbReference>
<dbReference type="AlphaFoldDB" id="A0A392SWP0"/>
<feature type="compositionally biased region" description="Polar residues" evidence="1">
    <location>
        <begin position="7"/>
        <end position="22"/>
    </location>
</feature>
<feature type="non-terminal residue" evidence="2">
    <location>
        <position position="41"/>
    </location>
</feature>
<accession>A0A392SWP0</accession>
<dbReference type="EMBL" id="LXQA010445433">
    <property type="protein sequence ID" value="MCI52320.1"/>
    <property type="molecule type" value="Genomic_DNA"/>
</dbReference>
<organism evidence="2 3">
    <name type="scientific">Trifolium medium</name>
    <dbReference type="NCBI Taxonomy" id="97028"/>
    <lineage>
        <taxon>Eukaryota</taxon>
        <taxon>Viridiplantae</taxon>
        <taxon>Streptophyta</taxon>
        <taxon>Embryophyta</taxon>
        <taxon>Tracheophyta</taxon>
        <taxon>Spermatophyta</taxon>
        <taxon>Magnoliopsida</taxon>
        <taxon>eudicotyledons</taxon>
        <taxon>Gunneridae</taxon>
        <taxon>Pentapetalae</taxon>
        <taxon>rosids</taxon>
        <taxon>fabids</taxon>
        <taxon>Fabales</taxon>
        <taxon>Fabaceae</taxon>
        <taxon>Papilionoideae</taxon>
        <taxon>50 kb inversion clade</taxon>
        <taxon>NPAAA clade</taxon>
        <taxon>Hologalegina</taxon>
        <taxon>IRL clade</taxon>
        <taxon>Trifolieae</taxon>
        <taxon>Trifolium</taxon>
    </lineage>
</organism>
<name>A0A392SWP0_9FABA</name>
<evidence type="ECO:0000256" key="1">
    <source>
        <dbReference type="SAM" id="MobiDB-lite"/>
    </source>
</evidence>